<dbReference type="Proteomes" id="UP000636264">
    <property type="component" value="Unassembled WGS sequence"/>
</dbReference>
<dbReference type="InterPro" id="IPR052707">
    <property type="entry name" value="OsmC_Ohr_Peroxiredoxin"/>
</dbReference>
<dbReference type="SUPFAM" id="SSF82784">
    <property type="entry name" value="OsmC-like"/>
    <property type="match status" value="1"/>
</dbReference>
<dbReference type="AlphaFoldDB" id="A0A916RLR0"/>
<sequence length="147" mass="15364">MKRHANVVWKGSLTQGSGTLNTQSSALQEIPLTFKARFEDEAGRAGTNPEELIAAAHAGCFSMALSHMLAENGTPAERLETTAEVEVRPAAGGGFEISGSALKLNARVPGLDEAAFREIAGKAKEGCPVSKALKAINITLDITFAQG</sequence>
<proteinExistence type="predicted"/>
<dbReference type="InterPro" id="IPR003718">
    <property type="entry name" value="OsmC/Ohr_fam"/>
</dbReference>
<reference evidence="1" key="2">
    <citation type="submission" date="2020-09" db="EMBL/GenBank/DDBJ databases">
        <authorList>
            <person name="Sun Q."/>
            <person name="Zhou Y."/>
        </authorList>
    </citation>
    <scope>NUCLEOTIDE SEQUENCE</scope>
    <source>
        <strain evidence="1">CGMCC 1.15320</strain>
    </source>
</reference>
<dbReference type="InterPro" id="IPR036102">
    <property type="entry name" value="OsmC/Ohrsf"/>
</dbReference>
<protein>
    <submittedName>
        <fullName evidence="1">OsmC family peroxiredoxin</fullName>
    </submittedName>
</protein>
<dbReference type="PANTHER" id="PTHR42830">
    <property type="entry name" value="OSMOTICALLY INDUCIBLE FAMILY PROTEIN"/>
    <property type="match status" value="1"/>
</dbReference>
<evidence type="ECO:0000313" key="1">
    <source>
        <dbReference type="EMBL" id="GGA60945.1"/>
    </source>
</evidence>
<dbReference type="EMBL" id="BMIF01000003">
    <property type="protein sequence ID" value="GGA60945.1"/>
    <property type="molecule type" value="Genomic_DNA"/>
</dbReference>
<comment type="caution">
    <text evidence="1">The sequence shown here is derived from an EMBL/GenBank/DDBJ whole genome shotgun (WGS) entry which is preliminary data.</text>
</comment>
<evidence type="ECO:0000313" key="2">
    <source>
        <dbReference type="Proteomes" id="UP000636264"/>
    </source>
</evidence>
<gene>
    <name evidence="1" type="ORF">GCM10011385_13300</name>
</gene>
<dbReference type="Pfam" id="PF02566">
    <property type="entry name" value="OsmC"/>
    <property type="match status" value="1"/>
</dbReference>
<organism evidence="1 2">
    <name type="scientific">Nitratireductor aestuarii</name>
    <dbReference type="NCBI Taxonomy" id="1735103"/>
    <lineage>
        <taxon>Bacteria</taxon>
        <taxon>Pseudomonadati</taxon>
        <taxon>Pseudomonadota</taxon>
        <taxon>Alphaproteobacteria</taxon>
        <taxon>Hyphomicrobiales</taxon>
        <taxon>Phyllobacteriaceae</taxon>
        <taxon>Nitratireductor</taxon>
    </lineage>
</organism>
<dbReference type="GO" id="GO:0004601">
    <property type="term" value="F:peroxidase activity"/>
    <property type="evidence" value="ECO:0007669"/>
    <property type="project" value="InterPro"/>
</dbReference>
<accession>A0A916RLR0</accession>
<dbReference type="InterPro" id="IPR019904">
    <property type="entry name" value="Peroxiredoxin_OsmC"/>
</dbReference>
<dbReference type="Gene3D" id="3.30.300.20">
    <property type="match status" value="1"/>
</dbReference>
<dbReference type="RefSeq" id="WP_188720183.1">
    <property type="nucleotide sequence ID" value="NZ_BMIF01000003.1"/>
</dbReference>
<dbReference type="InterPro" id="IPR015946">
    <property type="entry name" value="KH_dom-like_a/b"/>
</dbReference>
<dbReference type="GO" id="GO:0006979">
    <property type="term" value="P:response to oxidative stress"/>
    <property type="evidence" value="ECO:0007669"/>
    <property type="project" value="InterPro"/>
</dbReference>
<dbReference type="NCBIfam" id="TIGR03562">
    <property type="entry name" value="osmo_induc_OsmC"/>
    <property type="match status" value="1"/>
</dbReference>
<reference evidence="1" key="1">
    <citation type="journal article" date="2014" name="Int. J. Syst. Evol. Microbiol.">
        <title>Complete genome sequence of Corynebacterium casei LMG S-19264T (=DSM 44701T), isolated from a smear-ripened cheese.</title>
        <authorList>
            <consortium name="US DOE Joint Genome Institute (JGI-PGF)"/>
            <person name="Walter F."/>
            <person name="Albersmeier A."/>
            <person name="Kalinowski J."/>
            <person name="Ruckert C."/>
        </authorList>
    </citation>
    <scope>NUCLEOTIDE SEQUENCE</scope>
    <source>
        <strain evidence="1">CGMCC 1.15320</strain>
    </source>
</reference>
<name>A0A916RLR0_9HYPH</name>
<dbReference type="PANTHER" id="PTHR42830:SF1">
    <property type="entry name" value="OSMOTICALLY INDUCIBLE FAMILY PROTEIN"/>
    <property type="match status" value="1"/>
</dbReference>
<keyword evidence="2" id="KW-1185">Reference proteome</keyword>